<reference evidence="1" key="1">
    <citation type="submission" date="2017-10" db="EMBL/GenBank/DDBJ databases">
        <authorList>
            <person name="Armitage A.D."/>
            <person name="Barbara D.J."/>
            <person name="Woodhall J.W."/>
            <person name="Sreenivasaprasad S."/>
            <person name="Lane C.R."/>
            <person name="Clarkson J.P."/>
            <person name="Harrison R.J."/>
        </authorList>
    </citation>
    <scope>NUCLEOTIDE SEQUENCE</scope>
    <source>
        <strain evidence="1">FERA 1164</strain>
    </source>
</reference>
<evidence type="ECO:0008006" key="3">
    <source>
        <dbReference type="Google" id="ProtNLM"/>
    </source>
</evidence>
<name>A0AB37W1N6_9PLEO</name>
<evidence type="ECO:0000313" key="2">
    <source>
        <dbReference type="Proteomes" id="UP000292340"/>
    </source>
</evidence>
<reference evidence="1" key="2">
    <citation type="journal article" date="2019" name="bioRxiv">
        <title>Genomics, evolutionary history and diagnostics of the Alternaria alternata species group including apple and Asian pear pathotypes.</title>
        <authorList>
            <person name="Armitage A.D."/>
            <person name="Cockerton H.M."/>
            <person name="Sreenivasaprasad S."/>
            <person name="Woodhall J.W."/>
            <person name="Lane C.R."/>
            <person name="Harrison R.J."/>
            <person name="Clarkson J.P."/>
        </authorList>
    </citation>
    <scope>NUCLEOTIDE SEQUENCE</scope>
    <source>
        <strain evidence="1">FERA 1164</strain>
    </source>
</reference>
<gene>
    <name evidence="1" type="ORF">AA0115_g11537</name>
</gene>
<evidence type="ECO:0000313" key="1">
    <source>
        <dbReference type="EMBL" id="RYN17958.1"/>
    </source>
</evidence>
<dbReference type="Proteomes" id="UP000292340">
    <property type="component" value="Unassembled WGS sequence"/>
</dbReference>
<organism evidence="1 2">
    <name type="scientific">Alternaria tenuissima</name>
    <dbReference type="NCBI Taxonomy" id="119927"/>
    <lineage>
        <taxon>Eukaryota</taxon>
        <taxon>Fungi</taxon>
        <taxon>Dikarya</taxon>
        <taxon>Ascomycota</taxon>
        <taxon>Pezizomycotina</taxon>
        <taxon>Dothideomycetes</taxon>
        <taxon>Pleosporomycetidae</taxon>
        <taxon>Pleosporales</taxon>
        <taxon>Pleosporineae</taxon>
        <taxon>Pleosporaceae</taxon>
        <taxon>Alternaria</taxon>
        <taxon>Alternaria sect. Alternaria</taxon>
        <taxon>Alternaria alternata complex</taxon>
    </lineage>
</organism>
<sequence>MHREGPPTSNNKLERIAHEILMDDTFCRAVMNKIETALRRISENWET</sequence>
<dbReference type="AlphaFoldDB" id="A0AB37W1N6"/>
<protein>
    <recommendedName>
        <fullName evidence="3">Transposase</fullName>
    </recommendedName>
</protein>
<accession>A0AB37W1N6</accession>
<proteinExistence type="predicted"/>
<comment type="caution">
    <text evidence="1">The sequence shown here is derived from an EMBL/GenBank/DDBJ whole genome shotgun (WGS) entry which is preliminary data.</text>
</comment>
<dbReference type="EMBL" id="PDXB01000054">
    <property type="protein sequence ID" value="RYN17958.1"/>
    <property type="molecule type" value="Genomic_DNA"/>
</dbReference>